<proteinExistence type="inferred from homology"/>
<dbReference type="InterPro" id="IPR036291">
    <property type="entry name" value="NAD(P)-bd_dom_sf"/>
</dbReference>
<evidence type="ECO:0000256" key="5">
    <source>
        <dbReference type="ARBA" id="ARBA00022605"/>
    </source>
</evidence>
<evidence type="ECO:0000256" key="10">
    <source>
        <dbReference type="ARBA" id="ARBA00048731"/>
    </source>
</evidence>
<dbReference type="FunFam" id="3.30.1330.90:FF:000003">
    <property type="entry name" value="D-3-phosphoglycerate dehydrogenase"/>
    <property type="match status" value="1"/>
</dbReference>
<dbReference type="SUPFAM" id="SSF51735">
    <property type="entry name" value="NAD(P)-binding Rossmann-fold domains"/>
    <property type="match status" value="1"/>
</dbReference>
<dbReference type="Pfam" id="PF02826">
    <property type="entry name" value="2-Hacid_dh_C"/>
    <property type="match status" value="1"/>
</dbReference>
<dbReference type="PROSITE" id="PS00670">
    <property type="entry name" value="D_2_HYDROXYACID_DH_2"/>
    <property type="match status" value="1"/>
</dbReference>
<comment type="pathway">
    <text evidence="2 11">Amino-acid biosynthesis; L-serine biosynthesis; L-serine from 3-phospho-D-glycerate: step 1/3.</text>
</comment>
<dbReference type="EMBL" id="VJVV01000002">
    <property type="protein sequence ID" value="TRO83193.1"/>
    <property type="molecule type" value="Genomic_DNA"/>
</dbReference>
<evidence type="ECO:0000256" key="9">
    <source>
        <dbReference type="ARBA" id="ARBA00048126"/>
    </source>
</evidence>
<dbReference type="FunFam" id="3.30.70.260:FF:000008">
    <property type="entry name" value="D-3-phosphoglycerate dehydrogenase, chloroplastic"/>
    <property type="match status" value="1"/>
</dbReference>
<dbReference type="Gene3D" id="3.40.50.720">
    <property type="entry name" value="NAD(P)-binding Rossmann-like Domain"/>
    <property type="match status" value="2"/>
</dbReference>
<dbReference type="Gene3D" id="3.30.1330.90">
    <property type="entry name" value="D-3-phosphoglycerate dehydrogenase, domain 3"/>
    <property type="match status" value="1"/>
</dbReference>
<evidence type="ECO:0000256" key="1">
    <source>
        <dbReference type="ARBA" id="ARBA00003800"/>
    </source>
</evidence>
<dbReference type="Pfam" id="PF19304">
    <property type="entry name" value="PGDH_inter"/>
    <property type="match status" value="1"/>
</dbReference>
<comment type="caution">
    <text evidence="13">The sequence shown here is derived from an EMBL/GenBank/DDBJ whole genome shotgun (WGS) entry which is preliminary data.</text>
</comment>
<dbReference type="Pfam" id="PF00389">
    <property type="entry name" value="2-Hacid_dh"/>
    <property type="match status" value="1"/>
</dbReference>
<dbReference type="Gene3D" id="3.30.70.260">
    <property type="match status" value="1"/>
</dbReference>
<evidence type="ECO:0000256" key="8">
    <source>
        <dbReference type="ARBA" id="ARBA00023299"/>
    </source>
</evidence>
<evidence type="ECO:0000313" key="13">
    <source>
        <dbReference type="EMBL" id="TRO83193.1"/>
    </source>
</evidence>
<dbReference type="GO" id="GO:0004617">
    <property type="term" value="F:phosphoglycerate dehydrogenase activity"/>
    <property type="evidence" value="ECO:0007669"/>
    <property type="project" value="UniProtKB-UniRule"/>
</dbReference>
<dbReference type="InterPro" id="IPR006139">
    <property type="entry name" value="D-isomer_2_OHA_DH_cat_dom"/>
</dbReference>
<dbReference type="OrthoDB" id="9793626at2"/>
<dbReference type="Pfam" id="PF01842">
    <property type="entry name" value="ACT"/>
    <property type="match status" value="1"/>
</dbReference>
<dbReference type="PROSITE" id="PS00065">
    <property type="entry name" value="D_2_HYDROXYACID_DH_1"/>
    <property type="match status" value="1"/>
</dbReference>
<dbReference type="SUPFAM" id="SSF143548">
    <property type="entry name" value="Serine metabolism enzymes domain"/>
    <property type="match status" value="1"/>
</dbReference>
<dbReference type="RefSeq" id="WP_092055829.1">
    <property type="nucleotide sequence ID" value="NZ_FOJJ01000012.1"/>
</dbReference>
<dbReference type="CDD" id="cd04902">
    <property type="entry name" value="ACT_3PGDH-xct"/>
    <property type="match status" value="1"/>
</dbReference>
<evidence type="ECO:0000256" key="6">
    <source>
        <dbReference type="ARBA" id="ARBA00023002"/>
    </source>
</evidence>
<dbReference type="EC" id="1.1.1.95" evidence="11"/>
<dbReference type="InterPro" id="IPR002912">
    <property type="entry name" value="ACT_dom"/>
</dbReference>
<evidence type="ECO:0000256" key="4">
    <source>
        <dbReference type="ARBA" id="ARBA00021582"/>
    </source>
</evidence>
<dbReference type="PANTHER" id="PTHR42789">
    <property type="entry name" value="D-ISOMER SPECIFIC 2-HYDROXYACID DEHYDROGENASE FAMILY PROTEIN (AFU_ORTHOLOGUE AFUA_6G10090)"/>
    <property type="match status" value="1"/>
</dbReference>
<dbReference type="InterPro" id="IPR045865">
    <property type="entry name" value="ACT-like_dom_sf"/>
</dbReference>
<dbReference type="FunFam" id="3.40.50.720:FF:000021">
    <property type="entry name" value="D-3-phosphoglycerate dehydrogenase"/>
    <property type="match status" value="1"/>
</dbReference>
<dbReference type="InterPro" id="IPR029753">
    <property type="entry name" value="D-isomer_DH_CS"/>
</dbReference>
<keyword evidence="14" id="KW-1185">Reference proteome</keyword>
<dbReference type="Proteomes" id="UP000317155">
    <property type="component" value="Unassembled WGS sequence"/>
</dbReference>
<dbReference type="InterPro" id="IPR006236">
    <property type="entry name" value="PGDH"/>
</dbReference>
<evidence type="ECO:0000256" key="3">
    <source>
        <dbReference type="ARBA" id="ARBA00005854"/>
    </source>
</evidence>
<evidence type="ECO:0000259" key="12">
    <source>
        <dbReference type="PROSITE" id="PS51671"/>
    </source>
</evidence>
<evidence type="ECO:0000256" key="11">
    <source>
        <dbReference type="RuleBase" id="RU363003"/>
    </source>
</evidence>
<name>A0A550JJ48_9BACT</name>
<keyword evidence="8 11" id="KW-0718">Serine biosynthesis</keyword>
<reference evidence="13 14" key="1">
    <citation type="submission" date="2019-07" db="EMBL/GenBank/DDBJ databases">
        <title>Insights of Desulfuromonas acetexigens electromicrobiology.</title>
        <authorList>
            <person name="Katuri K."/>
            <person name="Sapireddy V."/>
            <person name="Shaw D.R."/>
            <person name="Saikaly P."/>
        </authorList>
    </citation>
    <scope>NUCLEOTIDE SEQUENCE [LARGE SCALE GENOMIC DNA]</scope>
    <source>
        <strain evidence="13 14">2873</strain>
    </source>
</reference>
<comment type="catalytic activity">
    <reaction evidence="9">
        <text>(R)-2-hydroxyglutarate + NAD(+) = 2-oxoglutarate + NADH + H(+)</text>
        <dbReference type="Rhea" id="RHEA:49612"/>
        <dbReference type="ChEBI" id="CHEBI:15378"/>
        <dbReference type="ChEBI" id="CHEBI:15801"/>
        <dbReference type="ChEBI" id="CHEBI:16810"/>
        <dbReference type="ChEBI" id="CHEBI:57540"/>
        <dbReference type="ChEBI" id="CHEBI:57945"/>
        <dbReference type="EC" id="1.1.1.399"/>
    </reaction>
</comment>
<dbReference type="SUPFAM" id="SSF52283">
    <property type="entry name" value="Formate/glycerate dehydrogenase catalytic domain-like"/>
    <property type="match status" value="1"/>
</dbReference>
<evidence type="ECO:0000256" key="2">
    <source>
        <dbReference type="ARBA" id="ARBA00005216"/>
    </source>
</evidence>
<keyword evidence="6 11" id="KW-0560">Oxidoreductase</keyword>
<keyword evidence="7 11" id="KW-0520">NAD</keyword>
<dbReference type="GO" id="GO:0051287">
    <property type="term" value="F:NAD binding"/>
    <property type="evidence" value="ECO:0007669"/>
    <property type="project" value="UniProtKB-UniRule"/>
</dbReference>
<dbReference type="SUPFAM" id="SSF55021">
    <property type="entry name" value="ACT-like"/>
    <property type="match status" value="1"/>
</dbReference>
<dbReference type="UniPathway" id="UPA00135">
    <property type="reaction ID" value="UER00196"/>
</dbReference>
<dbReference type="InterPro" id="IPR029009">
    <property type="entry name" value="ASB_dom_sf"/>
</dbReference>
<organism evidence="13 14">
    <name type="scientific">Trichloromonas acetexigens</name>
    <dbReference type="NCBI Taxonomy" id="38815"/>
    <lineage>
        <taxon>Bacteria</taxon>
        <taxon>Pseudomonadati</taxon>
        <taxon>Thermodesulfobacteriota</taxon>
        <taxon>Desulfuromonadia</taxon>
        <taxon>Desulfuromonadales</taxon>
        <taxon>Trichloromonadaceae</taxon>
        <taxon>Trichloromonas</taxon>
    </lineage>
</organism>
<protein>
    <recommendedName>
        <fullName evidence="4 11">D-3-phosphoglycerate dehydrogenase</fullName>
        <ecNumber evidence="11">1.1.1.95</ecNumber>
    </recommendedName>
</protein>
<dbReference type="PANTHER" id="PTHR42789:SF1">
    <property type="entry name" value="D-ISOMER SPECIFIC 2-HYDROXYACID DEHYDROGENASE FAMILY PROTEIN (AFU_ORTHOLOGUE AFUA_6G10090)"/>
    <property type="match status" value="1"/>
</dbReference>
<dbReference type="NCBIfam" id="TIGR01327">
    <property type="entry name" value="PGDH"/>
    <property type="match status" value="1"/>
</dbReference>
<comment type="catalytic activity">
    <reaction evidence="10 11">
        <text>(2R)-3-phosphoglycerate + NAD(+) = 3-phosphooxypyruvate + NADH + H(+)</text>
        <dbReference type="Rhea" id="RHEA:12641"/>
        <dbReference type="ChEBI" id="CHEBI:15378"/>
        <dbReference type="ChEBI" id="CHEBI:18110"/>
        <dbReference type="ChEBI" id="CHEBI:57540"/>
        <dbReference type="ChEBI" id="CHEBI:57945"/>
        <dbReference type="ChEBI" id="CHEBI:58272"/>
        <dbReference type="EC" id="1.1.1.95"/>
    </reaction>
</comment>
<comment type="similarity">
    <text evidence="3 11">Belongs to the D-isomer specific 2-hydroxyacid dehydrogenase family.</text>
</comment>
<comment type="function">
    <text evidence="1">Catalyzes the reversible oxidation of 3-phospho-D-glycerate to 3-phosphonooxypyruvate, the first step of the phosphorylated L-serine biosynthesis pathway. Also catalyzes the reversible oxidation of 2-hydroxyglutarate to 2-oxoglutarate.</text>
</comment>
<dbReference type="InterPro" id="IPR006140">
    <property type="entry name" value="D-isomer_DH_NAD-bd"/>
</dbReference>
<dbReference type="GO" id="GO:0006564">
    <property type="term" value="P:L-serine biosynthetic process"/>
    <property type="evidence" value="ECO:0007669"/>
    <property type="project" value="UniProtKB-UniRule"/>
</dbReference>
<feature type="domain" description="ACT" evidence="12">
    <location>
        <begin position="455"/>
        <end position="527"/>
    </location>
</feature>
<accession>A0A550JJ48</accession>
<gene>
    <name evidence="13" type="ORF">FL622_03685</name>
</gene>
<dbReference type="AlphaFoldDB" id="A0A550JJ48"/>
<evidence type="ECO:0000256" key="7">
    <source>
        <dbReference type="ARBA" id="ARBA00023027"/>
    </source>
</evidence>
<dbReference type="InterPro" id="IPR029752">
    <property type="entry name" value="D-isomer_DH_CS1"/>
</dbReference>
<dbReference type="PROSITE" id="PS51671">
    <property type="entry name" value="ACT"/>
    <property type="match status" value="1"/>
</dbReference>
<dbReference type="InterPro" id="IPR050857">
    <property type="entry name" value="D-2-hydroxyacid_DH"/>
</dbReference>
<dbReference type="InterPro" id="IPR045626">
    <property type="entry name" value="PGDH_ASB_dom"/>
</dbReference>
<dbReference type="CDD" id="cd12173">
    <property type="entry name" value="PGDH_4"/>
    <property type="match status" value="1"/>
</dbReference>
<evidence type="ECO:0000313" key="14">
    <source>
        <dbReference type="Proteomes" id="UP000317155"/>
    </source>
</evidence>
<sequence length="527" mass="57001">MKVLVTDKFSMEGLKIFENAKGLSLKYRPGMTEEELLEAVADVDALVVRGGTQVTEAVFAAAPCLKVVARAGIGVENMDLVAANAKGVVIMNTPFGSTTTMAEYTIAMLLALARQIPQAYAATRSGEWDSYKYLGLDIGGRTLGVIGAGKIGRMVVERALALRMRVIVHDPYISEELARQLGAELVEFDDLLARSDFISLHLPLNLETEGIIGDEALNKVKRGCYIINCAVGRLIDEEALAEALRDGRVAGAALDVFANQPPGKDHPLLQLDQVIATPQMRAATRDAQVNVTVQTAHQVVDFLQKGIVVNALNVPSVNAEMMALIRPYVQLAERLGIFQAQRCGRGITQISIEYSGAVTAFLIEPLTMAVLKGVLTPMVGSLVNFVNAAQRARERGIRVTEAKSNMAEGFSNMIQVKVTGDDGEHSVCGTVFADDDQRIVRVDGYQVEALPEGHILILHNDDRPGVIGFVGQTLAQHSINIAMMNLSRRKIQGKAISLLNVDSRISDAVIDELRGNEHILSAVQVQI</sequence>
<keyword evidence="5 11" id="KW-0028">Amino-acid biosynthesis</keyword>